<keyword evidence="3" id="KW-1185">Reference proteome</keyword>
<organism evidence="2 3">
    <name type="scientific">Streptomyces phage Coruscant</name>
    <dbReference type="NCBI Taxonomy" id="2739834"/>
    <lineage>
        <taxon>Viruses</taxon>
        <taxon>Duplodnaviria</taxon>
        <taxon>Heunggongvirae</taxon>
        <taxon>Uroviricota</taxon>
        <taxon>Caudoviricetes</taxon>
        <taxon>Stanwilliamsviridae</taxon>
        <taxon>Boydwoodruffvirinae</taxon>
        <taxon>Coruscantvirus</taxon>
        <taxon>Coruscantvirus coruscant</taxon>
    </lineage>
</organism>
<keyword evidence="1" id="KW-0472">Membrane</keyword>
<sequence>MKKHINDFAWPYGVILGFILLMVSVFWVAIDEDKERQKCIDSGYVYIEHYCYKNLREIR</sequence>
<gene>
    <name evidence="2" type="ORF">HUN41_00162</name>
</gene>
<name>A0A7G4AW78_9CAUD</name>
<keyword evidence="1" id="KW-0812">Transmembrane</keyword>
<feature type="transmembrane region" description="Helical" evidence="1">
    <location>
        <begin position="12"/>
        <end position="30"/>
    </location>
</feature>
<proteinExistence type="predicted"/>
<keyword evidence="1" id="KW-1133">Transmembrane helix</keyword>
<dbReference type="Proteomes" id="UP000515922">
    <property type="component" value="Segment"/>
</dbReference>
<evidence type="ECO:0000313" key="3">
    <source>
        <dbReference type="Proteomes" id="UP000515922"/>
    </source>
</evidence>
<evidence type="ECO:0000313" key="2">
    <source>
        <dbReference type="EMBL" id="QMP84268.1"/>
    </source>
</evidence>
<evidence type="ECO:0000256" key="1">
    <source>
        <dbReference type="SAM" id="Phobius"/>
    </source>
</evidence>
<dbReference type="EMBL" id="MT711976">
    <property type="protein sequence ID" value="QMP84268.1"/>
    <property type="molecule type" value="Genomic_DNA"/>
</dbReference>
<protein>
    <submittedName>
        <fullName evidence="2">Uncharacterized protein</fullName>
    </submittedName>
</protein>
<accession>A0A7G4AW78</accession>
<reference evidence="2 3" key="1">
    <citation type="submission" date="2020-07" db="EMBL/GenBank/DDBJ databases">
        <title>Streptomyces phage Genome sequencing and assembly.</title>
        <authorList>
            <person name="Sharma V."/>
            <person name="Hardy A."/>
            <person name="Frunzke J."/>
        </authorList>
    </citation>
    <scope>NUCLEOTIDE SEQUENCE [LARGE SCALE GENOMIC DNA]</scope>
</reference>